<dbReference type="PANTHER" id="PTHR15629:SF2">
    <property type="entry name" value="SH3 DOMAIN-CONTAINING YSC84-LIKE PROTEIN 1"/>
    <property type="match status" value="1"/>
</dbReference>
<comment type="caution">
    <text evidence="2">The sequence shown here is derived from an EMBL/GenBank/DDBJ whole genome shotgun (WGS) entry which is preliminary data.</text>
</comment>
<sequence length="236" mass="25212">MGIYAMQKEVRQAKGVLAHGVPLDSIGSYTILERPLKVPEEHYKECYGVAVFAEYSMALGVGALRGYGIVVKKLNKGSADETWSAPVPFSINGMQVGASVGIAKTEFIMFLTSPEQVKAFEHDAEIKLTASVVGSGQNNEMHMAQTTQTEGMAERIDLSIGGEGPIATGIVYAHARGVMLSAALGGSVLHLERQKLLTAYGNNATAAAVLNGEIGMDAAYSDEDMQVVYRLLNKKK</sequence>
<protein>
    <submittedName>
        <fullName evidence="2">SH3 domain-containing protein</fullName>
    </submittedName>
</protein>
<evidence type="ECO:0000313" key="2">
    <source>
        <dbReference type="EMBL" id="KAA8495945.1"/>
    </source>
</evidence>
<organism evidence="2 3">
    <name type="scientific">Porphyridium purpureum</name>
    <name type="common">Red alga</name>
    <name type="synonym">Porphyridium cruentum</name>
    <dbReference type="NCBI Taxonomy" id="35688"/>
    <lineage>
        <taxon>Eukaryota</taxon>
        <taxon>Rhodophyta</taxon>
        <taxon>Bangiophyceae</taxon>
        <taxon>Porphyridiales</taxon>
        <taxon>Porphyridiaceae</taxon>
        <taxon>Porphyridium</taxon>
    </lineage>
</organism>
<name>A0A5J4YXQ6_PORPP</name>
<dbReference type="Proteomes" id="UP000324585">
    <property type="component" value="Unassembled WGS sequence"/>
</dbReference>
<proteinExistence type="predicted"/>
<evidence type="ECO:0000313" key="3">
    <source>
        <dbReference type="Proteomes" id="UP000324585"/>
    </source>
</evidence>
<feature type="domain" description="Ysc84 actin-binding" evidence="1">
    <location>
        <begin position="93"/>
        <end position="232"/>
    </location>
</feature>
<dbReference type="InterPro" id="IPR051702">
    <property type="entry name" value="SH3_domain_YSC84-like"/>
</dbReference>
<gene>
    <name evidence="2" type="ORF">FVE85_2100</name>
</gene>
<dbReference type="GO" id="GO:0035091">
    <property type="term" value="F:phosphatidylinositol binding"/>
    <property type="evidence" value="ECO:0007669"/>
    <property type="project" value="TreeGrafter"/>
</dbReference>
<evidence type="ECO:0000259" key="1">
    <source>
        <dbReference type="Pfam" id="PF04366"/>
    </source>
</evidence>
<dbReference type="Pfam" id="PF04366">
    <property type="entry name" value="Ysc84"/>
    <property type="match status" value="1"/>
</dbReference>
<dbReference type="InterPro" id="IPR007461">
    <property type="entry name" value="Ysc84_actin-binding"/>
</dbReference>
<keyword evidence="3" id="KW-1185">Reference proteome</keyword>
<dbReference type="AlphaFoldDB" id="A0A5J4YXQ6"/>
<accession>A0A5J4YXQ6</accession>
<dbReference type="EMBL" id="VRMN01000003">
    <property type="protein sequence ID" value="KAA8495945.1"/>
    <property type="molecule type" value="Genomic_DNA"/>
</dbReference>
<dbReference type="PANTHER" id="PTHR15629">
    <property type="entry name" value="SH3YL1 PROTEIN"/>
    <property type="match status" value="1"/>
</dbReference>
<reference evidence="3" key="1">
    <citation type="journal article" date="2019" name="Nat. Commun.">
        <title>Expansion of phycobilisome linker gene families in mesophilic red algae.</title>
        <authorList>
            <person name="Lee J."/>
            <person name="Kim D."/>
            <person name="Bhattacharya D."/>
            <person name="Yoon H.S."/>
        </authorList>
    </citation>
    <scope>NUCLEOTIDE SEQUENCE [LARGE SCALE GENOMIC DNA]</scope>
    <source>
        <strain evidence="3">CCMP 1328</strain>
    </source>
</reference>